<evidence type="ECO:0000256" key="3">
    <source>
        <dbReference type="SAM" id="MobiDB-lite"/>
    </source>
</evidence>
<evidence type="ECO:0000313" key="5">
    <source>
        <dbReference type="EMBL" id="CAG6397072.1"/>
    </source>
</evidence>
<dbReference type="PANTHER" id="PTHR30466:SF11">
    <property type="entry name" value="FLAVIN-DEPENDENT MONOOXYGENASE, REDUCTASE SUBUNIT HSAB"/>
    <property type="match status" value="1"/>
</dbReference>
<sequence>MASDPGARTLLPPPLAQARNGQTLNAPSPNGPGANAQDPADGGEFADGGTEPPFGGEAMSPDPAAMRRVCGHFTTGVTVVTAVADEGWIGATVNSFTSVSLDPPWVLFCLRHDSRLLTAIRAGGQFAVSILAAGQSGVAMDFAAKGLPSFDGLDCLTGATGAPVLRGSVGYLECRLAEEYPGGDHRIVVGAVTALGVLGERAAADRDGPLTFYRGRLARLDKECER</sequence>
<feature type="region of interest" description="Disordered" evidence="3">
    <location>
        <begin position="1"/>
        <end position="62"/>
    </location>
</feature>
<accession>A0A9W4GVU6</accession>
<dbReference type="InterPro" id="IPR002563">
    <property type="entry name" value="Flavin_Rdtase-like_dom"/>
</dbReference>
<proteinExistence type="inferred from homology"/>
<feature type="domain" description="Flavin reductase like" evidence="4">
    <location>
        <begin position="70"/>
        <end position="219"/>
    </location>
</feature>
<dbReference type="InterPro" id="IPR050268">
    <property type="entry name" value="NADH-dep_flavin_reductase"/>
</dbReference>
<gene>
    <name evidence="5" type="ORF">SCOCK_50121</name>
</gene>
<comment type="caution">
    <text evidence="5">The sequence shown here is derived from an EMBL/GenBank/DDBJ whole genome shotgun (WGS) entry which is preliminary data.</text>
</comment>
<keyword evidence="6" id="KW-1185">Reference proteome</keyword>
<feature type="compositionally biased region" description="Polar residues" evidence="3">
    <location>
        <begin position="19"/>
        <end position="28"/>
    </location>
</feature>
<dbReference type="Gene3D" id="2.30.110.10">
    <property type="entry name" value="Electron Transport, Fmn-binding Protein, Chain A"/>
    <property type="match status" value="1"/>
</dbReference>
<dbReference type="GO" id="GO:0010181">
    <property type="term" value="F:FMN binding"/>
    <property type="evidence" value="ECO:0007669"/>
    <property type="project" value="InterPro"/>
</dbReference>
<evidence type="ECO:0000313" key="6">
    <source>
        <dbReference type="Proteomes" id="UP001152519"/>
    </source>
</evidence>
<dbReference type="SUPFAM" id="SSF50475">
    <property type="entry name" value="FMN-binding split barrel"/>
    <property type="match status" value="1"/>
</dbReference>
<comment type="similarity">
    <text evidence="1">Belongs to the non-flavoprotein flavin reductase family.</text>
</comment>
<evidence type="ECO:0000256" key="2">
    <source>
        <dbReference type="ARBA" id="ARBA00023002"/>
    </source>
</evidence>
<dbReference type="EMBL" id="CAJSLV010000081">
    <property type="protein sequence ID" value="CAG6397072.1"/>
    <property type="molecule type" value="Genomic_DNA"/>
</dbReference>
<evidence type="ECO:0000256" key="1">
    <source>
        <dbReference type="ARBA" id="ARBA00008898"/>
    </source>
</evidence>
<dbReference type="GO" id="GO:0042602">
    <property type="term" value="F:riboflavin reductase (NADPH) activity"/>
    <property type="evidence" value="ECO:0007669"/>
    <property type="project" value="TreeGrafter"/>
</dbReference>
<dbReference type="RefSeq" id="WP_251496525.1">
    <property type="nucleotide sequence ID" value="NZ_CAJSLV010000081.1"/>
</dbReference>
<dbReference type="AlphaFoldDB" id="A0A9W4GVU6"/>
<reference evidence="5" key="1">
    <citation type="submission" date="2021-05" db="EMBL/GenBank/DDBJ databases">
        <authorList>
            <person name="Arsene-Ploetze F."/>
        </authorList>
    </citation>
    <scope>NUCLEOTIDE SEQUENCE</scope>
    <source>
        <strain evidence="5">DSM 42138</strain>
    </source>
</reference>
<evidence type="ECO:0000259" key="4">
    <source>
        <dbReference type="SMART" id="SM00903"/>
    </source>
</evidence>
<keyword evidence="2" id="KW-0560">Oxidoreductase</keyword>
<organism evidence="5 6">
    <name type="scientific">Actinacidiphila cocklensis</name>
    <dbReference type="NCBI Taxonomy" id="887465"/>
    <lineage>
        <taxon>Bacteria</taxon>
        <taxon>Bacillati</taxon>
        <taxon>Actinomycetota</taxon>
        <taxon>Actinomycetes</taxon>
        <taxon>Kitasatosporales</taxon>
        <taxon>Streptomycetaceae</taxon>
        <taxon>Actinacidiphila</taxon>
    </lineage>
</organism>
<dbReference type="Proteomes" id="UP001152519">
    <property type="component" value="Unassembled WGS sequence"/>
</dbReference>
<dbReference type="SMART" id="SM00903">
    <property type="entry name" value="Flavin_Reduct"/>
    <property type="match status" value="1"/>
</dbReference>
<dbReference type="InterPro" id="IPR012349">
    <property type="entry name" value="Split_barrel_FMN-bd"/>
</dbReference>
<name>A0A9W4GVU6_9ACTN</name>
<dbReference type="Pfam" id="PF01613">
    <property type="entry name" value="Flavin_Reduct"/>
    <property type="match status" value="1"/>
</dbReference>
<protein>
    <recommendedName>
        <fullName evidence="4">Flavin reductase like domain-containing protein</fullName>
    </recommendedName>
</protein>
<dbReference type="PANTHER" id="PTHR30466">
    <property type="entry name" value="FLAVIN REDUCTASE"/>
    <property type="match status" value="1"/>
</dbReference>